<accession>A0A1M5IIQ3</accession>
<dbReference type="GO" id="GO:0016787">
    <property type="term" value="F:hydrolase activity"/>
    <property type="evidence" value="ECO:0007669"/>
    <property type="project" value="UniProtKB-KW"/>
</dbReference>
<evidence type="ECO:0000259" key="5">
    <source>
        <dbReference type="SMART" id="SM00507"/>
    </source>
</evidence>
<dbReference type="GO" id="GO:0008270">
    <property type="term" value="F:zinc ion binding"/>
    <property type="evidence" value="ECO:0007669"/>
    <property type="project" value="InterPro"/>
</dbReference>
<dbReference type="GO" id="GO:0003676">
    <property type="term" value="F:nucleic acid binding"/>
    <property type="evidence" value="ECO:0007669"/>
    <property type="project" value="InterPro"/>
</dbReference>
<dbReference type="Proteomes" id="UP000184112">
    <property type="component" value="Unassembled WGS sequence"/>
</dbReference>
<dbReference type="InterPro" id="IPR003615">
    <property type="entry name" value="HNH_nuc"/>
</dbReference>
<dbReference type="GO" id="GO:0005829">
    <property type="term" value="C:cytosol"/>
    <property type="evidence" value="ECO:0007669"/>
    <property type="project" value="TreeGrafter"/>
</dbReference>
<dbReference type="CDD" id="cd00085">
    <property type="entry name" value="HNHc"/>
    <property type="match status" value="1"/>
</dbReference>
<evidence type="ECO:0000313" key="7">
    <source>
        <dbReference type="Proteomes" id="UP000184112"/>
    </source>
</evidence>
<dbReference type="PANTHER" id="PTHR41286:SF1">
    <property type="entry name" value="HNH NUCLEASE YAJD-RELATED"/>
    <property type="match status" value="1"/>
</dbReference>
<keyword evidence="1" id="KW-0540">Nuclease</keyword>
<feature type="domain" description="HNH nuclease" evidence="5">
    <location>
        <begin position="36"/>
        <end position="90"/>
    </location>
</feature>
<reference evidence="6 7" key="1">
    <citation type="submission" date="2016-11" db="EMBL/GenBank/DDBJ databases">
        <authorList>
            <person name="Jaros S."/>
            <person name="Januszkiewicz K."/>
            <person name="Wedrychowicz H."/>
        </authorList>
    </citation>
    <scope>NUCLEOTIDE SEQUENCE [LARGE SCALE GENOMIC DNA]</scope>
    <source>
        <strain evidence="6 7">DSM 6792</strain>
    </source>
</reference>
<evidence type="ECO:0000256" key="2">
    <source>
        <dbReference type="ARBA" id="ARBA00022801"/>
    </source>
</evidence>
<evidence type="ECO:0000313" key="6">
    <source>
        <dbReference type="EMBL" id="SHG28228.1"/>
    </source>
</evidence>
<evidence type="ECO:0000256" key="1">
    <source>
        <dbReference type="ARBA" id="ARBA00022722"/>
    </source>
</evidence>
<dbReference type="GO" id="GO:0004519">
    <property type="term" value="F:endonuclease activity"/>
    <property type="evidence" value="ECO:0007669"/>
    <property type="project" value="UniProtKB-KW"/>
</dbReference>
<name>A0A1M5IIQ3_FLAJO</name>
<dbReference type="RefSeq" id="WP_073408427.1">
    <property type="nucleotide sequence ID" value="NZ_FQWH01000002.1"/>
</dbReference>
<dbReference type="AlphaFoldDB" id="A0A1M5IIQ3"/>
<gene>
    <name evidence="6" type="ORF">SAMN05444388_102122</name>
</gene>
<keyword evidence="2" id="KW-0378">Hydrolase</keyword>
<organism evidence="6 7">
    <name type="scientific">Flavobacterium johnsoniae</name>
    <name type="common">Cytophaga johnsonae</name>
    <dbReference type="NCBI Taxonomy" id="986"/>
    <lineage>
        <taxon>Bacteria</taxon>
        <taxon>Pseudomonadati</taxon>
        <taxon>Bacteroidota</taxon>
        <taxon>Flavobacteriia</taxon>
        <taxon>Flavobacteriales</taxon>
        <taxon>Flavobacteriaceae</taxon>
        <taxon>Flavobacterium</taxon>
    </lineage>
</organism>
<dbReference type="EMBL" id="FQWH01000002">
    <property type="protein sequence ID" value="SHG28228.1"/>
    <property type="molecule type" value="Genomic_DNA"/>
</dbReference>
<sequence>MANKPKKVNRSWVKVYEAFGREDKDDNFYNSRRWRNFRKSYLERNPLCVHCESEGCVTAATVADHKIRMKAGGEAFAESNIQALCEKCHNRKSASESRGMG</sequence>
<evidence type="ECO:0000256" key="3">
    <source>
        <dbReference type="ARBA" id="ARBA00038412"/>
    </source>
</evidence>
<proteinExistence type="inferred from homology"/>
<dbReference type="PANTHER" id="PTHR41286">
    <property type="entry name" value="HNH NUCLEASE YAJD-RELATED"/>
    <property type="match status" value="1"/>
</dbReference>
<dbReference type="InterPro" id="IPR002711">
    <property type="entry name" value="HNH"/>
</dbReference>
<dbReference type="Gene3D" id="1.10.30.50">
    <property type="match status" value="1"/>
</dbReference>
<keyword evidence="6" id="KW-0255">Endonuclease</keyword>
<dbReference type="SMART" id="SM00507">
    <property type="entry name" value="HNHc"/>
    <property type="match status" value="1"/>
</dbReference>
<protein>
    <recommendedName>
        <fullName evidence="4">Putative HNH nuclease YajD</fullName>
    </recommendedName>
</protein>
<comment type="similarity">
    <text evidence="3">Belongs to the HNH nuclease family.</text>
</comment>
<evidence type="ECO:0000256" key="4">
    <source>
        <dbReference type="ARBA" id="ARBA00040194"/>
    </source>
</evidence>
<dbReference type="Pfam" id="PF01844">
    <property type="entry name" value="HNH"/>
    <property type="match status" value="1"/>
</dbReference>